<accession>A0ABR5SIT8</accession>
<dbReference type="PROSITE" id="PS51198">
    <property type="entry name" value="UVRD_HELICASE_ATP_BIND"/>
    <property type="match status" value="1"/>
</dbReference>
<evidence type="ECO:0000259" key="14">
    <source>
        <dbReference type="PROSITE" id="PS51217"/>
    </source>
</evidence>
<dbReference type="CDD" id="cd18807">
    <property type="entry name" value="SF1_C_UvrD"/>
    <property type="match status" value="1"/>
</dbReference>
<evidence type="ECO:0000256" key="4">
    <source>
        <dbReference type="ARBA" id="ARBA00022806"/>
    </source>
</evidence>
<dbReference type="PANTHER" id="PTHR11070">
    <property type="entry name" value="UVRD / RECB / PCRA DNA HELICASE FAMILY MEMBER"/>
    <property type="match status" value="1"/>
</dbReference>
<evidence type="ECO:0000256" key="8">
    <source>
        <dbReference type="ARBA" id="ARBA00034617"/>
    </source>
</evidence>
<evidence type="ECO:0000313" key="16">
    <source>
        <dbReference type="Proteomes" id="UP000060487"/>
    </source>
</evidence>
<dbReference type="SUPFAM" id="SSF52540">
    <property type="entry name" value="P-loop containing nucleoside triphosphate hydrolases"/>
    <property type="match status" value="1"/>
</dbReference>
<dbReference type="Gene3D" id="3.40.50.300">
    <property type="entry name" value="P-loop containing nucleotide triphosphate hydrolases"/>
    <property type="match status" value="2"/>
</dbReference>
<dbReference type="InterPro" id="IPR014016">
    <property type="entry name" value="UvrD-like_ATP-bd"/>
</dbReference>
<evidence type="ECO:0000256" key="3">
    <source>
        <dbReference type="ARBA" id="ARBA00022801"/>
    </source>
</evidence>
<sequence length="704" mass="81003">MSENLSLDKLSEQQEAAIEYMEGPVLVLAGAGCGKTQLITHKYARLYNKDREKYSTMLAVALTNKAADEMRDRIAYAIGSDPSNNLKGMWVGTFYSQCNRILLKEKAAIGITGDYVIYDSEDQCRLIRHILNDMKLYEALYKGVASKISYFKSSLLTPDELFSTYNNFDFDEKLLKVYVRYQDEMRRTNALDYDDLISYTIRLFEENPDILNKYREIFSYILVDEFQDTSYAQYQFLKLLATNNILVAGDDDQTIYKSRDFESENILAKFEADFDNARLMRLEQSFRCTQNILKVSGSVISKNTYRKQKILWTDKQSGEKVCHYWFMAEEDEAKYIAKNIKDLYLKGNYAYSDIAILYRVNLQSRVIEEALKNERIPFKVIGSSMIYHKRETKDLISYLRLMWNKDDNVSIRWIINQPNRGITVNTLNKIENEAKKEGISIYKAIVKLCAAKGLSTSVKEKLNNFIALLDLLSENKSITLSEAIKLVGTHTSYIEALDENALNDISEIMFRSGNLPLGEFLSDVSLTTTNDDVRGMSCVSLMTLYNVKGMEFPVVFISGLEDGLIPYFKATETSEELDEERRLFYLGMTRARDILFMTGAKKRRLYAKFQNQEPSRFLKDIPKDCCLWIEKNAIPANVASKAQPQPQQPVEFPYNTGCRVKHPKWGVGVIRDCYGEKNDIKVTVNFPNVGVKRLALKYANLEKI</sequence>
<keyword evidence="6" id="KW-0238">DNA-binding</keyword>
<organism evidence="15 16">
    <name type="scientific">Candidatus Magnetominusculus xianensis</name>
    <dbReference type="NCBI Taxonomy" id="1748249"/>
    <lineage>
        <taxon>Bacteria</taxon>
        <taxon>Pseudomonadati</taxon>
        <taxon>Nitrospirota</taxon>
        <taxon>Nitrospiria</taxon>
        <taxon>Nitrospirales</taxon>
        <taxon>Nitrospiraceae</taxon>
        <taxon>Candidatus Magnetominusculus</taxon>
    </lineage>
</organism>
<dbReference type="InterPro" id="IPR027417">
    <property type="entry name" value="P-loop_NTPase"/>
</dbReference>
<dbReference type="InterPro" id="IPR000212">
    <property type="entry name" value="DNA_helicase_UvrD/REP"/>
</dbReference>
<evidence type="ECO:0000256" key="6">
    <source>
        <dbReference type="ARBA" id="ARBA00023125"/>
    </source>
</evidence>
<dbReference type="Proteomes" id="UP000060487">
    <property type="component" value="Unassembled WGS sequence"/>
</dbReference>
<feature type="domain" description="UvrD-like helicase ATP-binding" evidence="13">
    <location>
        <begin position="8"/>
        <end position="289"/>
    </location>
</feature>
<dbReference type="Gene3D" id="1.10.10.160">
    <property type="match status" value="1"/>
</dbReference>
<evidence type="ECO:0000313" key="15">
    <source>
        <dbReference type="EMBL" id="KWT91661.1"/>
    </source>
</evidence>
<dbReference type="PANTHER" id="PTHR11070:SF2">
    <property type="entry name" value="ATP-DEPENDENT DNA HELICASE SRS2"/>
    <property type="match status" value="1"/>
</dbReference>
<dbReference type="Pfam" id="PF13361">
    <property type="entry name" value="UvrD_C"/>
    <property type="match status" value="1"/>
</dbReference>
<reference evidence="15 16" key="1">
    <citation type="submission" date="2015-11" db="EMBL/GenBank/DDBJ databases">
        <authorList>
            <person name="Lin W."/>
        </authorList>
    </citation>
    <scope>NUCLEOTIDE SEQUENCE [LARGE SCALE GENOMIC DNA]</scope>
    <source>
        <strain evidence="15 16">HCH-1</strain>
    </source>
</reference>
<keyword evidence="5 12" id="KW-0067">ATP-binding</keyword>
<keyword evidence="3 12" id="KW-0378">Hydrolase</keyword>
<name>A0ABR5SIT8_9BACT</name>
<dbReference type="RefSeq" id="WP_085051306.1">
    <property type="nucleotide sequence ID" value="NZ_LNQR01000030.1"/>
</dbReference>
<feature type="binding site" evidence="12">
    <location>
        <begin position="29"/>
        <end position="36"/>
    </location>
    <ligand>
        <name>ATP</name>
        <dbReference type="ChEBI" id="CHEBI:30616"/>
    </ligand>
</feature>
<keyword evidence="4 12" id="KW-0347">Helicase</keyword>
<gene>
    <name evidence="15" type="primary">pcrA</name>
    <name evidence="15" type="ORF">ASN18_0779</name>
</gene>
<evidence type="ECO:0000256" key="1">
    <source>
        <dbReference type="ARBA" id="ARBA00009922"/>
    </source>
</evidence>
<keyword evidence="2 12" id="KW-0547">Nucleotide-binding</keyword>
<dbReference type="InterPro" id="IPR013986">
    <property type="entry name" value="DExx_box_DNA_helicase_dom_sf"/>
</dbReference>
<keyword evidence="16" id="KW-1185">Reference proteome</keyword>
<evidence type="ECO:0000256" key="10">
    <source>
        <dbReference type="ARBA" id="ARBA00034923"/>
    </source>
</evidence>
<evidence type="ECO:0000256" key="7">
    <source>
        <dbReference type="ARBA" id="ARBA00023235"/>
    </source>
</evidence>
<dbReference type="Pfam" id="PF21196">
    <property type="entry name" value="PcrA_UvrD_tudor"/>
    <property type="match status" value="1"/>
</dbReference>
<protein>
    <recommendedName>
        <fullName evidence="9">DNA 3'-5' helicase</fullName>
        <ecNumber evidence="9">5.6.2.4</ecNumber>
    </recommendedName>
    <alternativeName>
        <fullName evidence="10">DNA 3'-5' helicase II</fullName>
    </alternativeName>
</protein>
<proteinExistence type="inferred from homology"/>
<comment type="catalytic activity">
    <reaction evidence="11">
        <text>ATP + H2O = ADP + phosphate + H(+)</text>
        <dbReference type="Rhea" id="RHEA:13065"/>
        <dbReference type="ChEBI" id="CHEBI:15377"/>
        <dbReference type="ChEBI" id="CHEBI:15378"/>
        <dbReference type="ChEBI" id="CHEBI:30616"/>
        <dbReference type="ChEBI" id="CHEBI:43474"/>
        <dbReference type="ChEBI" id="CHEBI:456216"/>
        <dbReference type="EC" id="5.6.2.4"/>
    </reaction>
</comment>
<dbReference type="InterPro" id="IPR014017">
    <property type="entry name" value="DNA_helicase_UvrD-like_C"/>
</dbReference>
<comment type="caution">
    <text evidence="15">The sequence shown here is derived from an EMBL/GenBank/DDBJ whole genome shotgun (WGS) entry which is preliminary data.</text>
</comment>
<dbReference type="GO" id="GO:0016787">
    <property type="term" value="F:hydrolase activity"/>
    <property type="evidence" value="ECO:0007669"/>
    <property type="project" value="UniProtKB-KW"/>
</dbReference>
<evidence type="ECO:0000256" key="12">
    <source>
        <dbReference type="PROSITE-ProRule" id="PRU00560"/>
    </source>
</evidence>
<comment type="catalytic activity">
    <reaction evidence="8">
        <text>Couples ATP hydrolysis with the unwinding of duplex DNA by translocating in the 3'-5' direction.</text>
        <dbReference type="EC" id="5.6.2.4"/>
    </reaction>
</comment>
<evidence type="ECO:0000256" key="9">
    <source>
        <dbReference type="ARBA" id="ARBA00034808"/>
    </source>
</evidence>
<dbReference type="PROSITE" id="PS51217">
    <property type="entry name" value="UVRD_HELICASE_CTER"/>
    <property type="match status" value="1"/>
</dbReference>
<dbReference type="GO" id="GO:0003678">
    <property type="term" value="F:DNA helicase activity"/>
    <property type="evidence" value="ECO:0007669"/>
    <property type="project" value="UniProtKB-EC"/>
</dbReference>
<dbReference type="CDD" id="cd17932">
    <property type="entry name" value="DEXQc_UvrD"/>
    <property type="match status" value="1"/>
</dbReference>
<feature type="domain" description="UvrD-like helicase C-terminal" evidence="14">
    <location>
        <begin position="290"/>
        <end position="549"/>
    </location>
</feature>
<evidence type="ECO:0000259" key="13">
    <source>
        <dbReference type="PROSITE" id="PS51198"/>
    </source>
</evidence>
<dbReference type="EMBL" id="LNQR01000030">
    <property type="protein sequence ID" value="KWT91661.1"/>
    <property type="molecule type" value="Genomic_DNA"/>
</dbReference>
<comment type="similarity">
    <text evidence="1">Belongs to the helicase family. UvrD subfamily.</text>
</comment>
<evidence type="ECO:0000256" key="2">
    <source>
        <dbReference type="ARBA" id="ARBA00022741"/>
    </source>
</evidence>
<dbReference type="Pfam" id="PF00580">
    <property type="entry name" value="UvrD-helicase"/>
    <property type="match status" value="1"/>
</dbReference>
<evidence type="ECO:0000256" key="11">
    <source>
        <dbReference type="ARBA" id="ARBA00048988"/>
    </source>
</evidence>
<dbReference type="Gene3D" id="1.10.486.10">
    <property type="entry name" value="PCRA, domain 4"/>
    <property type="match status" value="1"/>
</dbReference>
<keyword evidence="7" id="KW-0413">Isomerase</keyword>
<evidence type="ECO:0000256" key="5">
    <source>
        <dbReference type="ARBA" id="ARBA00022840"/>
    </source>
</evidence>
<dbReference type="EC" id="5.6.2.4" evidence="9"/>